<dbReference type="AlphaFoldDB" id="A0A1Y3AXK3"/>
<protein>
    <submittedName>
        <fullName evidence="1">Uncharacterized protein</fullName>
    </submittedName>
</protein>
<comment type="caution">
    <text evidence="1">The sequence shown here is derived from an EMBL/GenBank/DDBJ whole genome shotgun (WGS) entry which is preliminary data.</text>
</comment>
<dbReference type="Proteomes" id="UP000194236">
    <property type="component" value="Unassembled WGS sequence"/>
</dbReference>
<dbReference type="OrthoDB" id="6370328at2759"/>
<name>A0A1Y3AXK3_EURMA</name>
<proteinExistence type="predicted"/>
<accession>A0A1Y3AXK3</accession>
<gene>
    <name evidence="1" type="ORF">BLA29_013960</name>
</gene>
<sequence length="64" mass="7261">MTETVTFVNHTSCKCIRLAPNTIEHDDIQSVISRPLITTNSPLQTNSILYHLIVQDFVMVSLFN</sequence>
<keyword evidence="2" id="KW-1185">Reference proteome</keyword>
<evidence type="ECO:0000313" key="1">
    <source>
        <dbReference type="EMBL" id="OTF73232.1"/>
    </source>
</evidence>
<dbReference type="EMBL" id="MUJZ01052537">
    <property type="protein sequence ID" value="OTF73232.1"/>
    <property type="molecule type" value="Genomic_DNA"/>
</dbReference>
<organism evidence="1 2">
    <name type="scientific">Euroglyphus maynei</name>
    <name type="common">Mayne's house dust mite</name>
    <dbReference type="NCBI Taxonomy" id="6958"/>
    <lineage>
        <taxon>Eukaryota</taxon>
        <taxon>Metazoa</taxon>
        <taxon>Ecdysozoa</taxon>
        <taxon>Arthropoda</taxon>
        <taxon>Chelicerata</taxon>
        <taxon>Arachnida</taxon>
        <taxon>Acari</taxon>
        <taxon>Acariformes</taxon>
        <taxon>Sarcoptiformes</taxon>
        <taxon>Astigmata</taxon>
        <taxon>Psoroptidia</taxon>
        <taxon>Analgoidea</taxon>
        <taxon>Pyroglyphidae</taxon>
        <taxon>Pyroglyphinae</taxon>
        <taxon>Euroglyphus</taxon>
    </lineage>
</organism>
<reference evidence="1 2" key="1">
    <citation type="submission" date="2017-03" db="EMBL/GenBank/DDBJ databases">
        <title>Genome Survey of Euroglyphus maynei.</title>
        <authorList>
            <person name="Arlian L.G."/>
            <person name="Morgan M.S."/>
            <person name="Rider S.D."/>
        </authorList>
    </citation>
    <scope>NUCLEOTIDE SEQUENCE [LARGE SCALE GENOMIC DNA]</scope>
    <source>
        <strain evidence="1">Arlian Lab</strain>
        <tissue evidence="1">Whole body</tissue>
    </source>
</reference>
<evidence type="ECO:0000313" key="2">
    <source>
        <dbReference type="Proteomes" id="UP000194236"/>
    </source>
</evidence>